<evidence type="ECO:0000256" key="5">
    <source>
        <dbReference type="ARBA" id="ARBA00023242"/>
    </source>
</evidence>
<dbReference type="Pfam" id="PF07084">
    <property type="entry name" value="Spot_14"/>
    <property type="match status" value="1"/>
</dbReference>
<comment type="similarity">
    <text evidence="3">Belongs to the SPOT14 family.</text>
</comment>
<dbReference type="OrthoDB" id="5951908at2759"/>
<evidence type="ECO:0000256" key="1">
    <source>
        <dbReference type="ARBA" id="ARBA00004123"/>
    </source>
</evidence>
<dbReference type="Proteomes" id="UP000507470">
    <property type="component" value="Unassembled WGS sequence"/>
</dbReference>
<evidence type="ECO:0000256" key="2">
    <source>
        <dbReference type="ARBA" id="ARBA00004496"/>
    </source>
</evidence>
<evidence type="ECO:0000256" key="6">
    <source>
        <dbReference type="SAM" id="MobiDB-lite"/>
    </source>
</evidence>
<dbReference type="AlphaFoldDB" id="A0A6J8EDE7"/>
<feature type="compositionally biased region" description="Acidic residues" evidence="6">
    <location>
        <begin position="94"/>
        <end position="112"/>
    </location>
</feature>
<dbReference type="PANTHER" id="PTHR14315:SF17">
    <property type="entry name" value="MIP21584P"/>
    <property type="match status" value="1"/>
</dbReference>
<accession>A0A6J8EDE7</accession>
<dbReference type="PANTHER" id="PTHR14315">
    <property type="entry name" value="SPOT14 FAMILY MEMBER"/>
    <property type="match status" value="1"/>
</dbReference>
<dbReference type="EMBL" id="CACVKT020008944">
    <property type="protein sequence ID" value="CAC5418779.1"/>
    <property type="molecule type" value="Genomic_DNA"/>
</dbReference>
<proteinExistence type="inferred from homology"/>
<dbReference type="InterPro" id="IPR053719">
    <property type="entry name" value="Lipogen_MT_Stabilize_sf"/>
</dbReference>
<gene>
    <name evidence="7" type="ORF">MCOR_51188</name>
</gene>
<keyword evidence="4" id="KW-0963">Cytoplasm</keyword>
<dbReference type="GO" id="GO:0005829">
    <property type="term" value="C:cytosol"/>
    <property type="evidence" value="ECO:0007669"/>
    <property type="project" value="TreeGrafter"/>
</dbReference>
<dbReference type="GO" id="GO:0005634">
    <property type="term" value="C:nucleus"/>
    <property type="evidence" value="ECO:0007669"/>
    <property type="project" value="UniProtKB-SubCell"/>
</dbReference>
<protein>
    <submittedName>
        <fullName evidence="7">Uncharacterized protein</fullName>
    </submittedName>
</protein>
<comment type="subcellular location">
    <subcellularLocation>
        <location evidence="2">Cytoplasm</location>
    </subcellularLocation>
    <subcellularLocation>
        <location evidence="1">Nucleus</location>
    </subcellularLocation>
</comment>
<evidence type="ECO:0000256" key="3">
    <source>
        <dbReference type="ARBA" id="ARBA00009488"/>
    </source>
</evidence>
<reference evidence="7 8" key="1">
    <citation type="submission" date="2020-06" db="EMBL/GenBank/DDBJ databases">
        <authorList>
            <person name="Li R."/>
            <person name="Bekaert M."/>
        </authorList>
    </citation>
    <scope>NUCLEOTIDE SEQUENCE [LARGE SCALE GENOMIC DNA]</scope>
    <source>
        <strain evidence="8">wild</strain>
    </source>
</reference>
<evidence type="ECO:0000313" key="8">
    <source>
        <dbReference type="Proteomes" id="UP000507470"/>
    </source>
</evidence>
<dbReference type="Gene3D" id="6.10.140.1610">
    <property type="match status" value="1"/>
</dbReference>
<evidence type="ECO:0000313" key="7">
    <source>
        <dbReference type="EMBL" id="CAC5418779.1"/>
    </source>
</evidence>
<dbReference type="GO" id="GO:0046890">
    <property type="term" value="P:regulation of lipid biosynthetic process"/>
    <property type="evidence" value="ECO:0007669"/>
    <property type="project" value="TreeGrafter"/>
</dbReference>
<keyword evidence="8" id="KW-1185">Reference proteome</keyword>
<evidence type="ECO:0000256" key="4">
    <source>
        <dbReference type="ARBA" id="ARBA00022490"/>
    </source>
</evidence>
<dbReference type="InterPro" id="IPR009786">
    <property type="entry name" value="Spot_14"/>
</dbReference>
<sequence length="165" mass="18074">MQNDMDKSSDGKSSLLDSLKKFVGAVEAMNETVMIPSRLKDMEISASSKPVISENNNNETCSSLPDIEPGTSMYSFYKVLNKLEKEIVSGQSTEVDDADSTDSSDDNSENSDDSANISATNFKYHLRGLFNSLNQMTATAKVLTDTYETEVGQCTRHAHFSSFAV</sequence>
<name>A0A6J8EDE7_MYTCO</name>
<feature type="region of interest" description="Disordered" evidence="6">
    <location>
        <begin position="89"/>
        <end position="116"/>
    </location>
</feature>
<keyword evidence="5" id="KW-0539">Nucleus</keyword>
<organism evidence="7 8">
    <name type="scientific">Mytilus coruscus</name>
    <name type="common">Sea mussel</name>
    <dbReference type="NCBI Taxonomy" id="42192"/>
    <lineage>
        <taxon>Eukaryota</taxon>
        <taxon>Metazoa</taxon>
        <taxon>Spiralia</taxon>
        <taxon>Lophotrochozoa</taxon>
        <taxon>Mollusca</taxon>
        <taxon>Bivalvia</taxon>
        <taxon>Autobranchia</taxon>
        <taxon>Pteriomorphia</taxon>
        <taxon>Mytilida</taxon>
        <taxon>Mytiloidea</taxon>
        <taxon>Mytilidae</taxon>
        <taxon>Mytilinae</taxon>
        <taxon>Mytilus</taxon>
    </lineage>
</organism>